<proteinExistence type="predicted"/>
<gene>
    <name evidence="1" type="ORF">BO71DRAFT_295009</name>
</gene>
<dbReference type="STRING" id="1448320.A0A319D0P3"/>
<dbReference type="Proteomes" id="UP000247810">
    <property type="component" value="Unassembled WGS sequence"/>
</dbReference>
<keyword evidence="2" id="KW-1185">Reference proteome</keyword>
<evidence type="ECO:0000313" key="1">
    <source>
        <dbReference type="EMBL" id="PYH91066.1"/>
    </source>
</evidence>
<name>A0A319D0P3_9EURO</name>
<dbReference type="OrthoDB" id="5315444at2759"/>
<evidence type="ECO:0000313" key="2">
    <source>
        <dbReference type="Proteomes" id="UP000247810"/>
    </source>
</evidence>
<dbReference type="EMBL" id="KZ825958">
    <property type="protein sequence ID" value="PYH91066.1"/>
    <property type="molecule type" value="Genomic_DNA"/>
</dbReference>
<sequence length="153" mass="17461">LRYDNCPLIMDYLADIQIGSGARQDKVDHVWSNILSNYFPQPHYAVEREYYLADNTRRKANVCVTDRRANNPHKVIVVEAKRPSSTDPTPRQWRKARRQLQDNMLQSRAAAGKVQTMNGVPGTNILNLSTNILQIDGILRARENAIRALGNNY</sequence>
<protein>
    <submittedName>
        <fullName evidence="1">Uncharacterized protein</fullName>
    </submittedName>
</protein>
<accession>A0A319D0P3</accession>
<reference evidence="1 2" key="1">
    <citation type="submission" date="2018-02" db="EMBL/GenBank/DDBJ databases">
        <title>The genomes of Aspergillus section Nigri reveals drivers in fungal speciation.</title>
        <authorList>
            <consortium name="DOE Joint Genome Institute"/>
            <person name="Vesth T.C."/>
            <person name="Nybo J."/>
            <person name="Theobald S."/>
            <person name="Brandl J."/>
            <person name="Frisvad J.C."/>
            <person name="Nielsen K.F."/>
            <person name="Lyhne E.K."/>
            <person name="Kogle M.E."/>
            <person name="Kuo A."/>
            <person name="Riley R."/>
            <person name="Clum A."/>
            <person name="Nolan M."/>
            <person name="Lipzen A."/>
            <person name="Salamov A."/>
            <person name="Henrissat B."/>
            <person name="Wiebenga A."/>
            <person name="De vries R.P."/>
            <person name="Grigoriev I.V."/>
            <person name="Mortensen U.H."/>
            <person name="Andersen M.R."/>
            <person name="Baker S.E."/>
        </authorList>
    </citation>
    <scope>NUCLEOTIDE SEQUENCE [LARGE SCALE GENOMIC DNA]</scope>
    <source>
        <strain evidence="1 2">CBS 707.79</strain>
    </source>
</reference>
<dbReference type="VEuPathDB" id="FungiDB:BO71DRAFT_295009"/>
<organism evidence="1 2">
    <name type="scientific">Aspergillus ellipticus CBS 707.79</name>
    <dbReference type="NCBI Taxonomy" id="1448320"/>
    <lineage>
        <taxon>Eukaryota</taxon>
        <taxon>Fungi</taxon>
        <taxon>Dikarya</taxon>
        <taxon>Ascomycota</taxon>
        <taxon>Pezizomycotina</taxon>
        <taxon>Eurotiomycetes</taxon>
        <taxon>Eurotiomycetidae</taxon>
        <taxon>Eurotiales</taxon>
        <taxon>Aspergillaceae</taxon>
        <taxon>Aspergillus</taxon>
        <taxon>Aspergillus subgen. Circumdati</taxon>
    </lineage>
</organism>
<feature type="non-terminal residue" evidence="1">
    <location>
        <position position="1"/>
    </location>
</feature>
<feature type="non-terminal residue" evidence="1">
    <location>
        <position position="153"/>
    </location>
</feature>
<dbReference type="AlphaFoldDB" id="A0A319D0P3"/>